<sequence>MNTLLIKRIWVLAGVLLFLVGCTNDLDVEPGDPEAFLDTDFYADPASYRSGLAGVYGNLSLTGTDGAGSSNIQGLDAGTSQYGRGWWNLQELTSDEAIWSWENDPGLRELNRNTWNADNVVLRGMFGRVMTSVSFANEYLRQTSDAALDGRGVDASLRADIAEYRAEARFLRALAYYHMVDLFGKAPFVTENDPVGAFQAPEYNRERLFEFIESELLEIIPQMVDPLQNEYARADKAAAWMLLAKLYLNAEVYVNQDRYADCLQYCQQIINSGYELTPNYLNNFKADNNDQPARNEIIFPIISDGVTTQNFGPTTVMVNGQVGSQEANGGNFGVNAGGWSGALRVPAEFSETFQNGNYNIDVRNTLITEDRIINIPDVSQRDTGFIIAKWSNLTSDGQPGSAIEIVDTDFPMFRLADAYLMYAEAHLRGGGGDLGTAVGYVNDLRARAGNPNAVAANRLTLDLILNERLVELYWEAHRRQDLIRFGRYTGGTYNWSWKGGSANGIAIDATRDVFPIPAASLAANPNLTQNPGY</sequence>
<keyword evidence="5" id="KW-0998">Cell outer membrane</keyword>
<evidence type="ECO:0000256" key="1">
    <source>
        <dbReference type="ARBA" id="ARBA00004442"/>
    </source>
</evidence>
<evidence type="ECO:0000313" key="8">
    <source>
        <dbReference type="Proteomes" id="UP000229433"/>
    </source>
</evidence>
<keyword evidence="4" id="KW-0472">Membrane</keyword>
<name>A0A2G1VW25_9FLAO</name>
<dbReference type="Gene3D" id="1.10.3780.10">
    <property type="entry name" value="SusD-like"/>
    <property type="match status" value="1"/>
</dbReference>
<dbReference type="Gene3D" id="1.25.40.10">
    <property type="entry name" value="Tetratricopeptide repeat domain"/>
    <property type="match status" value="1"/>
</dbReference>
<dbReference type="Pfam" id="PF07980">
    <property type="entry name" value="SusD_RagB"/>
    <property type="match status" value="1"/>
</dbReference>
<evidence type="ECO:0000256" key="5">
    <source>
        <dbReference type="ARBA" id="ARBA00023237"/>
    </source>
</evidence>
<dbReference type="InterPro" id="IPR011990">
    <property type="entry name" value="TPR-like_helical_dom_sf"/>
</dbReference>
<evidence type="ECO:0000256" key="4">
    <source>
        <dbReference type="ARBA" id="ARBA00023136"/>
    </source>
</evidence>
<evidence type="ECO:0000259" key="6">
    <source>
        <dbReference type="Pfam" id="PF07980"/>
    </source>
</evidence>
<dbReference type="PROSITE" id="PS51257">
    <property type="entry name" value="PROKAR_LIPOPROTEIN"/>
    <property type="match status" value="1"/>
</dbReference>
<comment type="caution">
    <text evidence="7">The sequence shown here is derived from an EMBL/GenBank/DDBJ whole genome shotgun (WGS) entry which is preliminary data.</text>
</comment>
<dbReference type="RefSeq" id="WP_099644527.1">
    <property type="nucleotide sequence ID" value="NZ_KZ319287.1"/>
</dbReference>
<dbReference type="Proteomes" id="UP000229433">
    <property type="component" value="Unassembled WGS sequence"/>
</dbReference>
<comment type="subcellular location">
    <subcellularLocation>
        <location evidence="1">Cell outer membrane</location>
    </subcellularLocation>
</comment>
<gene>
    <name evidence="7" type="ORF">CJ305_01830</name>
</gene>
<accession>A0A2G1VW25</accession>
<proteinExistence type="inferred from homology"/>
<evidence type="ECO:0000256" key="2">
    <source>
        <dbReference type="ARBA" id="ARBA00006275"/>
    </source>
</evidence>
<dbReference type="AlphaFoldDB" id="A0A2G1VW25"/>
<evidence type="ECO:0000313" key="7">
    <source>
        <dbReference type="EMBL" id="PHQ30988.1"/>
    </source>
</evidence>
<dbReference type="EMBL" id="NQXA01000001">
    <property type="protein sequence ID" value="PHQ30988.1"/>
    <property type="molecule type" value="Genomic_DNA"/>
</dbReference>
<dbReference type="CDD" id="cd08977">
    <property type="entry name" value="SusD"/>
    <property type="match status" value="1"/>
</dbReference>
<comment type="similarity">
    <text evidence="2">Belongs to the SusD family.</text>
</comment>
<dbReference type="GO" id="GO:0009279">
    <property type="term" value="C:cell outer membrane"/>
    <property type="evidence" value="ECO:0007669"/>
    <property type="project" value="UniProtKB-SubCell"/>
</dbReference>
<dbReference type="SUPFAM" id="SSF48452">
    <property type="entry name" value="TPR-like"/>
    <property type="match status" value="1"/>
</dbReference>
<dbReference type="InterPro" id="IPR012944">
    <property type="entry name" value="SusD_RagB_dom"/>
</dbReference>
<protein>
    <submittedName>
        <fullName evidence="7">RagB/SusD family nutrient uptake outer membrane protein</fullName>
    </submittedName>
</protein>
<feature type="domain" description="RagB/SusD" evidence="6">
    <location>
        <begin position="379"/>
        <end position="533"/>
    </location>
</feature>
<dbReference type="Gene3D" id="1.25.40.390">
    <property type="match status" value="1"/>
</dbReference>
<reference evidence="7 8" key="1">
    <citation type="submission" date="2017-08" db="EMBL/GenBank/DDBJ databases">
        <title>The whole genome shortgun sequences of strain Leeuwenhoekiella nanhaiensis G18 from the South China Sea.</title>
        <authorList>
            <person name="Liu Q."/>
        </authorList>
    </citation>
    <scope>NUCLEOTIDE SEQUENCE [LARGE SCALE GENOMIC DNA]</scope>
    <source>
        <strain evidence="7 8">G18</strain>
    </source>
</reference>
<dbReference type="OrthoDB" id="5694214at2"/>
<evidence type="ECO:0000256" key="3">
    <source>
        <dbReference type="ARBA" id="ARBA00022729"/>
    </source>
</evidence>
<keyword evidence="8" id="KW-1185">Reference proteome</keyword>
<keyword evidence="3" id="KW-0732">Signal</keyword>
<organism evidence="7 8">
    <name type="scientific">Leeuwenhoekiella nanhaiensis</name>
    <dbReference type="NCBI Taxonomy" id="1655491"/>
    <lineage>
        <taxon>Bacteria</taxon>
        <taxon>Pseudomonadati</taxon>
        <taxon>Bacteroidota</taxon>
        <taxon>Flavobacteriia</taxon>
        <taxon>Flavobacteriales</taxon>
        <taxon>Flavobacteriaceae</taxon>
        <taxon>Leeuwenhoekiella</taxon>
    </lineage>
</organism>